<keyword evidence="5" id="KW-1185">Reference proteome</keyword>
<keyword evidence="3" id="KW-1133">Transmembrane helix</keyword>
<feature type="compositionally biased region" description="Low complexity" evidence="2">
    <location>
        <begin position="144"/>
        <end position="163"/>
    </location>
</feature>
<evidence type="ECO:0000256" key="2">
    <source>
        <dbReference type="SAM" id="MobiDB-lite"/>
    </source>
</evidence>
<keyword evidence="3" id="KW-0812">Transmembrane</keyword>
<proteinExistence type="predicted"/>
<feature type="region of interest" description="Disordered" evidence="2">
    <location>
        <begin position="106"/>
        <end position="168"/>
    </location>
</feature>
<dbReference type="Proteomes" id="UP000235826">
    <property type="component" value="Chromosome"/>
</dbReference>
<feature type="compositionally biased region" description="Polar residues" evidence="2">
    <location>
        <begin position="134"/>
        <end position="143"/>
    </location>
</feature>
<organism evidence="4 5">
    <name type="scientific">Flavivirga eckloniae</name>
    <dbReference type="NCBI Taxonomy" id="1803846"/>
    <lineage>
        <taxon>Bacteria</taxon>
        <taxon>Pseudomonadati</taxon>
        <taxon>Bacteroidota</taxon>
        <taxon>Flavobacteriia</taxon>
        <taxon>Flavobacteriales</taxon>
        <taxon>Flavobacteriaceae</taxon>
        <taxon>Flavivirga</taxon>
    </lineage>
</organism>
<dbReference type="OrthoDB" id="1113942at2"/>
<evidence type="ECO:0000256" key="1">
    <source>
        <dbReference type="SAM" id="Coils"/>
    </source>
</evidence>
<keyword evidence="3" id="KW-0472">Membrane</keyword>
<reference evidence="4 5" key="1">
    <citation type="submission" date="2018-01" db="EMBL/GenBank/DDBJ databases">
        <title>Complete genome sequence of Flavivirga eckloniae ECD14 isolated from seaweed Ecklonia cava.</title>
        <authorList>
            <person name="Lee J.H."/>
            <person name="Baik K.S."/>
            <person name="Seong C.N."/>
        </authorList>
    </citation>
    <scope>NUCLEOTIDE SEQUENCE [LARGE SCALE GENOMIC DNA]</scope>
    <source>
        <strain evidence="4 5">ECD14</strain>
    </source>
</reference>
<dbReference type="AlphaFoldDB" id="A0A2K9PQH7"/>
<gene>
    <name evidence="4" type="ORF">C1H87_11675</name>
</gene>
<name>A0A2K9PQH7_9FLAO</name>
<feature type="coiled-coil region" evidence="1">
    <location>
        <begin position="183"/>
        <end position="229"/>
    </location>
</feature>
<sequence length="554" mass="61567">MSDKKHIDRLFQESFKDFEVTPNDAVWKNIEAQLNQKKKKRRVIPIWWRYAGVAALLLLSLTIGGIYFNNTDTPPNNQIVDIEDATAPTDLKDNIVIDNSNNTKNAVANSKNDDIIDTNTSQNKTEHTTPYEIVSSQKSSPIAETSASENSNNENNGATNIATQKKQNTLDKLINTKRNNNAVAEHIEEKNSADKTLNKSKNNIVVASNSEENKDVQELQNTIKNSTAVTSDSEKNNQVPQHNKTPLIDKNRAKEVINNASKNNHVIAKTENTETVKNDTSKEEKNSLTIEEAIDKNKDIIAEEKENKNRWSIAPNAAPVYFNTLGKGSSLGQQLNNNSKSGDVNMSYGISASYALNEKVSIRSGINRVNLGYDTNNVVAYQSVGVNSSRRELQNVTPINTNTSSSPLENDGFSLVDGQGFSPNDVPESFSLSDISTYNQDLGYIEVPLEIQYALLNKKLGVNVIGGFSSFFLNNHKVFSESENGERTLLGKANNINKISYSANFGLGFKYRVSKRIDLNLEPMFKYQINTFNNTTGDFKPFFIGVYSGFAIKF</sequence>
<dbReference type="EMBL" id="CP025791">
    <property type="protein sequence ID" value="AUP79330.1"/>
    <property type="molecule type" value="Genomic_DNA"/>
</dbReference>
<accession>A0A2K9PQH7</accession>
<dbReference type="RefSeq" id="WP_102755985.1">
    <property type="nucleotide sequence ID" value="NZ_CP025791.1"/>
</dbReference>
<feature type="transmembrane region" description="Helical" evidence="3">
    <location>
        <begin position="47"/>
        <end position="68"/>
    </location>
</feature>
<keyword evidence="1" id="KW-0175">Coiled coil</keyword>
<evidence type="ECO:0000313" key="4">
    <source>
        <dbReference type="EMBL" id="AUP79330.1"/>
    </source>
</evidence>
<dbReference type="KEGG" id="fek:C1H87_11675"/>
<evidence type="ECO:0000256" key="3">
    <source>
        <dbReference type="SAM" id="Phobius"/>
    </source>
</evidence>
<evidence type="ECO:0000313" key="5">
    <source>
        <dbReference type="Proteomes" id="UP000235826"/>
    </source>
</evidence>
<protein>
    <submittedName>
        <fullName evidence="4">Uncharacterized protein</fullName>
    </submittedName>
</protein>